<dbReference type="Gene3D" id="1.10.10.1740">
    <property type="entry name" value="Transmembrane protein 14-like"/>
    <property type="match status" value="1"/>
</dbReference>
<dbReference type="InterPro" id="IPR005349">
    <property type="entry name" value="TMEM14"/>
</dbReference>
<sequence length="233" mass="25442">MLHIFSVDQRSTKTAATTSISQLSCFSSINRRFQLSQRSTFSPFSRSKSFVVMSVDGHGAETASSRLKATPSYVAGESKPVEEVTKSYPNAEEHVPENTSNLAEKNGNIQTKRAAKIHDFCFGIPYGGLVLSGGLVGFIFSRNPTTLLFGGAVLALSTFSLKIWREGKSSFPFILGQAALAAVLFWQNFKTYSLTKKLFPNALYAAISAAMEPTPKKDEAVCYSLIMKTVGWL</sequence>
<dbReference type="Proteomes" id="UP001472677">
    <property type="component" value="Unassembled WGS sequence"/>
</dbReference>
<keyword evidence="8" id="KW-1185">Reference proteome</keyword>
<dbReference type="PANTHER" id="PTHR12668:SF48">
    <property type="entry name" value="PROTEIN FATTY ACID EXPORT 1, CHLOROPLASTIC"/>
    <property type="match status" value="1"/>
</dbReference>
<evidence type="ECO:0000256" key="4">
    <source>
        <dbReference type="ARBA" id="ARBA00022989"/>
    </source>
</evidence>
<reference evidence="7 8" key="1">
    <citation type="journal article" date="2024" name="G3 (Bethesda)">
        <title>Genome assembly of Hibiscus sabdariffa L. provides insights into metabolisms of medicinal natural products.</title>
        <authorList>
            <person name="Kim T."/>
        </authorList>
    </citation>
    <scope>NUCLEOTIDE SEQUENCE [LARGE SCALE GENOMIC DNA]</scope>
    <source>
        <strain evidence="7">TK-2024</strain>
        <tissue evidence="7">Old leaves</tissue>
    </source>
</reference>
<name>A0ABR2G194_9ROSI</name>
<feature type="transmembrane region" description="Helical" evidence="6">
    <location>
        <begin position="171"/>
        <end position="189"/>
    </location>
</feature>
<keyword evidence="3 6" id="KW-0812">Transmembrane</keyword>
<comment type="caution">
    <text evidence="7">The sequence shown here is derived from an EMBL/GenBank/DDBJ whole genome shotgun (WGS) entry which is preliminary data.</text>
</comment>
<evidence type="ECO:0000256" key="6">
    <source>
        <dbReference type="SAM" id="Phobius"/>
    </source>
</evidence>
<evidence type="ECO:0000256" key="3">
    <source>
        <dbReference type="ARBA" id="ARBA00022692"/>
    </source>
</evidence>
<gene>
    <name evidence="7" type="ORF">V6N12_024606</name>
</gene>
<evidence type="ECO:0000256" key="1">
    <source>
        <dbReference type="ARBA" id="ARBA00004370"/>
    </source>
</evidence>
<comment type="similarity">
    <text evidence="2">Belongs to the TMEM14 family.</text>
</comment>
<evidence type="ECO:0000313" key="7">
    <source>
        <dbReference type="EMBL" id="KAK8590227.1"/>
    </source>
</evidence>
<feature type="transmembrane region" description="Helical" evidence="6">
    <location>
        <begin position="120"/>
        <end position="140"/>
    </location>
</feature>
<evidence type="ECO:0008006" key="9">
    <source>
        <dbReference type="Google" id="ProtNLM"/>
    </source>
</evidence>
<proteinExistence type="inferred from homology"/>
<evidence type="ECO:0000256" key="2">
    <source>
        <dbReference type="ARBA" id="ARBA00007590"/>
    </source>
</evidence>
<feature type="transmembrane region" description="Helical" evidence="6">
    <location>
        <begin position="146"/>
        <end position="164"/>
    </location>
</feature>
<comment type="subcellular location">
    <subcellularLocation>
        <location evidence="1">Membrane</location>
    </subcellularLocation>
</comment>
<dbReference type="InterPro" id="IPR044890">
    <property type="entry name" value="TMEM14_sf"/>
</dbReference>
<keyword evidence="4 6" id="KW-1133">Transmembrane helix</keyword>
<dbReference type="PANTHER" id="PTHR12668">
    <property type="entry name" value="TRANSMEMBRANE PROTEIN 14, 15"/>
    <property type="match status" value="1"/>
</dbReference>
<dbReference type="EMBL" id="JBBPBM010000004">
    <property type="protein sequence ID" value="KAK8590227.1"/>
    <property type="molecule type" value="Genomic_DNA"/>
</dbReference>
<protein>
    <recommendedName>
        <fullName evidence="9">Protein FATTY ACID EXPORT 1, chloroplastic</fullName>
    </recommendedName>
</protein>
<evidence type="ECO:0000256" key="5">
    <source>
        <dbReference type="ARBA" id="ARBA00023136"/>
    </source>
</evidence>
<evidence type="ECO:0000313" key="8">
    <source>
        <dbReference type="Proteomes" id="UP001472677"/>
    </source>
</evidence>
<dbReference type="Pfam" id="PF03647">
    <property type="entry name" value="Tmemb_14"/>
    <property type="match status" value="1"/>
</dbReference>
<accession>A0ABR2G194</accession>
<keyword evidence="5 6" id="KW-0472">Membrane</keyword>
<organism evidence="7 8">
    <name type="scientific">Hibiscus sabdariffa</name>
    <name type="common">roselle</name>
    <dbReference type="NCBI Taxonomy" id="183260"/>
    <lineage>
        <taxon>Eukaryota</taxon>
        <taxon>Viridiplantae</taxon>
        <taxon>Streptophyta</taxon>
        <taxon>Embryophyta</taxon>
        <taxon>Tracheophyta</taxon>
        <taxon>Spermatophyta</taxon>
        <taxon>Magnoliopsida</taxon>
        <taxon>eudicotyledons</taxon>
        <taxon>Gunneridae</taxon>
        <taxon>Pentapetalae</taxon>
        <taxon>rosids</taxon>
        <taxon>malvids</taxon>
        <taxon>Malvales</taxon>
        <taxon>Malvaceae</taxon>
        <taxon>Malvoideae</taxon>
        <taxon>Hibiscus</taxon>
    </lineage>
</organism>